<gene>
    <name evidence="1" type="ORF">FB45DRAFT_1009613</name>
</gene>
<keyword evidence="2" id="KW-1185">Reference proteome</keyword>
<accession>A0AAD7B6S6</accession>
<proteinExistence type="predicted"/>
<evidence type="ECO:0000313" key="1">
    <source>
        <dbReference type="EMBL" id="KAJ7611795.1"/>
    </source>
</evidence>
<dbReference type="AlphaFoldDB" id="A0AAD7B6S6"/>
<organism evidence="1 2">
    <name type="scientific">Roridomyces roridus</name>
    <dbReference type="NCBI Taxonomy" id="1738132"/>
    <lineage>
        <taxon>Eukaryota</taxon>
        <taxon>Fungi</taxon>
        <taxon>Dikarya</taxon>
        <taxon>Basidiomycota</taxon>
        <taxon>Agaricomycotina</taxon>
        <taxon>Agaricomycetes</taxon>
        <taxon>Agaricomycetidae</taxon>
        <taxon>Agaricales</taxon>
        <taxon>Marasmiineae</taxon>
        <taxon>Mycenaceae</taxon>
        <taxon>Roridomyces</taxon>
    </lineage>
</organism>
<evidence type="ECO:0000313" key="2">
    <source>
        <dbReference type="Proteomes" id="UP001221142"/>
    </source>
</evidence>
<dbReference type="Proteomes" id="UP001221142">
    <property type="component" value="Unassembled WGS sequence"/>
</dbReference>
<comment type="caution">
    <text evidence="1">The sequence shown here is derived from an EMBL/GenBank/DDBJ whole genome shotgun (WGS) entry which is preliminary data.</text>
</comment>
<reference evidence="1" key="1">
    <citation type="submission" date="2023-03" db="EMBL/GenBank/DDBJ databases">
        <title>Massive genome expansion in bonnet fungi (Mycena s.s.) driven by repeated elements and novel gene families across ecological guilds.</title>
        <authorList>
            <consortium name="Lawrence Berkeley National Laboratory"/>
            <person name="Harder C.B."/>
            <person name="Miyauchi S."/>
            <person name="Viragh M."/>
            <person name="Kuo A."/>
            <person name="Thoen E."/>
            <person name="Andreopoulos B."/>
            <person name="Lu D."/>
            <person name="Skrede I."/>
            <person name="Drula E."/>
            <person name="Henrissat B."/>
            <person name="Morin E."/>
            <person name="Kohler A."/>
            <person name="Barry K."/>
            <person name="LaButti K."/>
            <person name="Morin E."/>
            <person name="Salamov A."/>
            <person name="Lipzen A."/>
            <person name="Mereny Z."/>
            <person name="Hegedus B."/>
            <person name="Baldrian P."/>
            <person name="Stursova M."/>
            <person name="Weitz H."/>
            <person name="Taylor A."/>
            <person name="Grigoriev I.V."/>
            <person name="Nagy L.G."/>
            <person name="Martin F."/>
            <person name="Kauserud H."/>
        </authorList>
    </citation>
    <scope>NUCLEOTIDE SEQUENCE</scope>
    <source>
        <strain evidence="1">9284</strain>
    </source>
</reference>
<dbReference type="EMBL" id="JARKIF010000032">
    <property type="protein sequence ID" value="KAJ7611795.1"/>
    <property type="molecule type" value="Genomic_DNA"/>
</dbReference>
<sequence>MPDNSLPDEIFSEILSPAMKVPDEKFADFAVTSPSQEHSESSSAYLLVCKSWLRVGTPLLYDVVILWSKAQAKALAQALSKNKHFGQFIKHLRVEGGYGEPMRTILETAPNIIDLFLSFDISASDDVAGLCEGLAFIQPRRLLARDNSTRPAHHKTVEQLEDALVAVIPEWHRLSILQCPSMGGLQKLPHCCRSGSCGSSRHAAAVVKFAARCFVVSGITKNPELSLLRLFLNLIYEVGGFLLHESPIAAPCGQLNKKAAATFWKLRQIGNYRTAVRYPSGVTVYVSNKVAAVPEPLTASGHWDNAFCDCFDGAYAYRISCGSCAAPVSGQKGCTTRSRALAKVLCELLTTETPLELLPISNSMTIQIKAIVFRSIHGMIPEGVGSGVAFLGASSAGLRTRWAMVVVQHKEHVPNKVTQHECTNSTQFRAAV</sequence>
<protein>
    <submittedName>
        <fullName evidence="1">Uncharacterized protein</fullName>
    </submittedName>
</protein>
<name>A0AAD7B6S6_9AGAR</name>